<evidence type="ECO:0000313" key="2">
    <source>
        <dbReference type="EMBL" id="PLR92749.1"/>
    </source>
</evidence>
<evidence type="ECO:0000313" key="3">
    <source>
        <dbReference type="Proteomes" id="UP000234951"/>
    </source>
</evidence>
<reference evidence="2 4" key="2">
    <citation type="submission" date="2017-12" db="EMBL/GenBank/DDBJ databases">
        <title>Comparative Functional Genomics of Dry Heat Resistant strains isolated from the Viking Spacecraft.</title>
        <authorList>
            <person name="Seuylemezian A."/>
            <person name="Cooper K."/>
            <person name="Vaishampayan P."/>
        </authorList>
    </citation>
    <scope>NUCLEOTIDE SEQUENCE [LARGE SCALE GENOMIC DNA]</scope>
    <source>
        <strain evidence="2 4">ATCC 29669</strain>
    </source>
</reference>
<protein>
    <submittedName>
        <fullName evidence="1">Uncharacterized protein</fullName>
    </submittedName>
</protein>
<dbReference type="Proteomes" id="UP000235114">
    <property type="component" value="Unassembled WGS sequence"/>
</dbReference>
<organism evidence="1 3">
    <name type="scientific">Bacillus canaveralius</name>
    <dbReference type="NCBI Taxonomy" id="1403243"/>
    <lineage>
        <taxon>Bacteria</taxon>
        <taxon>Bacillati</taxon>
        <taxon>Bacillota</taxon>
        <taxon>Bacilli</taxon>
        <taxon>Bacillales</taxon>
        <taxon>Bacillaceae</taxon>
        <taxon>Bacillus</taxon>
    </lineage>
</organism>
<dbReference type="AlphaFoldDB" id="A0A2N5GSN8"/>
<dbReference type="Proteomes" id="UP000234951">
    <property type="component" value="Unassembled WGS sequence"/>
</dbReference>
<keyword evidence="4" id="KW-1185">Reference proteome</keyword>
<reference evidence="1 3" key="1">
    <citation type="submission" date="2017-11" db="EMBL/GenBank/DDBJ databases">
        <title>Comparitive Functional Genomics of Dry Heat Resistant strains isolated from the Viking Spacecraft.</title>
        <authorList>
            <person name="Seuylemezian A."/>
            <person name="Cooper K."/>
            <person name="Vaishampayan P."/>
        </authorList>
    </citation>
    <scope>NUCLEOTIDE SEQUENCE [LARGE SCALE GENOMIC DNA]</scope>
    <source>
        <strain evidence="1 3">M4.6</strain>
    </source>
</reference>
<evidence type="ECO:0000313" key="4">
    <source>
        <dbReference type="Proteomes" id="UP000235114"/>
    </source>
</evidence>
<sequence>MSRKDIEKKVYSCASELLHEKGYVSPVDLLIKMDRLTKKQVEEWRFGKIPYLERVTIGNLSKLHHTLQTLEKFARKEELKSSKTVYMQWGKGAKRPLRFSKTGNPHMEGMYSTHYVRMKSERQTDLKSNG</sequence>
<dbReference type="EMBL" id="PGVA01000001">
    <property type="protein sequence ID" value="PLR86790.1"/>
    <property type="molecule type" value="Genomic_DNA"/>
</dbReference>
<proteinExistence type="predicted"/>
<dbReference type="OrthoDB" id="2704004at2"/>
<comment type="caution">
    <text evidence="1">The sequence shown here is derived from an EMBL/GenBank/DDBJ whole genome shotgun (WGS) entry which is preliminary data.</text>
</comment>
<accession>A0A2N5GSN8</accession>
<gene>
    <name evidence="1" type="ORF">CU635_00400</name>
    <name evidence="2" type="ORF">CVD25_18105</name>
</gene>
<name>A0A2N5GSN8_9BACI</name>
<dbReference type="RefSeq" id="WP_101575200.1">
    <property type="nucleotide sequence ID" value="NZ_PGVA01000001.1"/>
</dbReference>
<dbReference type="EMBL" id="PGVD01000056">
    <property type="protein sequence ID" value="PLR92749.1"/>
    <property type="molecule type" value="Genomic_DNA"/>
</dbReference>
<evidence type="ECO:0000313" key="1">
    <source>
        <dbReference type="EMBL" id="PLR86790.1"/>
    </source>
</evidence>